<dbReference type="InterPro" id="IPR001249">
    <property type="entry name" value="AcCoA_biotinCC"/>
</dbReference>
<protein>
    <recommendedName>
        <fullName evidence="3 9">Biotin carboxyl carrier protein of acetyl-CoA carboxylase</fullName>
    </recommendedName>
</protein>
<comment type="pathway">
    <text evidence="2 9">Lipid metabolism; fatty acid biosynthesis.</text>
</comment>
<keyword evidence="8 9" id="KW-0092">Biotin</keyword>
<dbReference type="RefSeq" id="WP_133396716.1">
    <property type="nucleotide sequence ID" value="NZ_SNAA01000008.1"/>
</dbReference>
<dbReference type="FunFam" id="2.40.50.100:FF:000003">
    <property type="entry name" value="Acetyl-CoA carboxylase biotin carboxyl carrier protein"/>
    <property type="match status" value="1"/>
</dbReference>
<proteinExistence type="predicted"/>
<gene>
    <name evidence="12" type="primary">accB</name>
    <name evidence="12" type="ORF">E2L08_08870</name>
</gene>
<dbReference type="NCBIfam" id="TIGR00531">
    <property type="entry name" value="BCCP"/>
    <property type="match status" value="1"/>
</dbReference>
<dbReference type="Gene3D" id="2.40.50.100">
    <property type="match status" value="1"/>
</dbReference>
<evidence type="ECO:0000256" key="6">
    <source>
        <dbReference type="ARBA" id="ARBA00023098"/>
    </source>
</evidence>
<dbReference type="Proteomes" id="UP000295701">
    <property type="component" value="Unassembled WGS sequence"/>
</dbReference>
<dbReference type="GO" id="GO:0006633">
    <property type="term" value="P:fatty acid biosynthetic process"/>
    <property type="evidence" value="ECO:0007669"/>
    <property type="project" value="UniProtKB-UniPathway"/>
</dbReference>
<evidence type="ECO:0000256" key="7">
    <source>
        <dbReference type="ARBA" id="ARBA00023160"/>
    </source>
</evidence>
<evidence type="ECO:0000313" key="13">
    <source>
        <dbReference type="Proteomes" id="UP000295701"/>
    </source>
</evidence>
<organism evidence="12 13">
    <name type="scientific">Palleronia sediminis</name>
    <dbReference type="NCBI Taxonomy" id="2547833"/>
    <lineage>
        <taxon>Bacteria</taxon>
        <taxon>Pseudomonadati</taxon>
        <taxon>Pseudomonadota</taxon>
        <taxon>Alphaproteobacteria</taxon>
        <taxon>Rhodobacterales</taxon>
        <taxon>Roseobacteraceae</taxon>
        <taxon>Palleronia</taxon>
    </lineage>
</organism>
<dbReference type="InterPro" id="IPR001882">
    <property type="entry name" value="Biotin_BS"/>
</dbReference>
<dbReference type="Pfam" id="PF00364">
    <property type="entry name" value="Biotin_lipoyl"/>
    <property type="match status" value="1"/>
</dbReference>
<dbReference type="SUPFAM" id="SSF51230">
    <property type="entry name" value="Single hybrid motif"/>
    <property type="match status" value="1"/>
</dbReference>
<reference evidence="12 13" key="1">
    <citation type="submission" date="2019-03" db="EMBL/GenBank/DDBJ databases">
        <title>Primorskyibacter sp. SS33 isolated from sediments.</title>
        <authorList>
            <person name="Xunke S."/>
        </authorList>
    </citation>
    <scope>NUCLEOTIDE SEQUENCE [LARGE SCALE GENOMIC DNA]</scope>
    <source>
        <strain evidence="12 13">SS33</strain>
    </source>
</reference>
<evidence type="ECO:0000259" key="11">
    <source>
        <dbReference type="PROSITE" id="PS50968"/>
    </source>
</evidence>
<evidence type="ECO:0000256" key="1">
    <source>
        <dbReference type="ARBA" id="ARBA00003761"/>
    </source>
</evidence>
<name>A0A4R6AE22_9RHOB</name>
<keyword evidence="7 9" id="KW-0275">Fatty acid biosynthesis</keyword>
<keyword evidence="4 9" id="KW-0444">Lipid biosynthesis</keyword>
<evidence type="ECO:0000256" key="3">
    <source>
        <dbReference type="ARBA" id="ARBA00017562"/>
    </source>
</evidence>
<evidence type="ECO:0000256" key="4">
    <source>
        <dbReference type="ARBA" id="ARBA00022516"/>
    </source>
</evidence>
<comment type="caution">
    <text evidence="12">The sequence shown here is derived from an EMBL/GenBank/DDBJ whole genome shotgun (WGS) entry which is preliminary data.</text>
</comment>
<dbReference type="UniPathway" id="UPA00094"/>
<dbReference type="AlphaFoldDB" id="A0A4R6AE22"/>
<dbReference type="PROSITE" id="PS50968">
    <property type="entry name" value="BIOTINYL_LIPOYL"/>
    <property type="match status" value="1"/>
</dbReference>
<dbReference type="InterPro" id="IPR000089">
    <property type="entry name" value="Biotin_lipoyl"/>
</dbReference>
<evidence type="ECO:0000256" key="9">
    <source>
        <dbReference type="RuleBase" id="RU364072"/>
    </source>
</evidence>
<evidence type="ECO:0000313" key="12">
    <source>
        <dbReference type="EMBL" id="TDL79706.1"/>
    </source>
</evidence>
<dbReference type="InterPro" id="IPR050709">
    <property type="entry name" value="Biotin_Carboxyl_Carrier/Decarb"/>
</dbReference>
<dbReference type="PROSITE" id="PS00188">
    <property type="entry name" value="BIOTIN"/>
    <property type="match status" value="1"/>
</dbReference>
<feature type="region of interest" description="Disordered" evidence="10">
    <location>
        <begin position="51"/>
        <end position="95"/>
    </location>
</feature>
<keyword evidence="6 9" id="KW-0443">Lipid metabolism</keyword>
<evidence type="ECO:0000256" key="8">
    <source>
        <dbReference type="ARBA" id="ARBA00023267"/>
    </source>
</evidence>
<dbReference type="OrthoDB" id="9811735at2"/>
<dbReference type="CDD" id="cd06850">
    <property type="entry name" value="biotinyl_domain"/>
    <property type="match status" value="1"/>
</dbReference>
<feature type="domain" description="Lipoyl-binding" evidence="11">
    <location>
        <begin position="86"/>
        <end position="162"/>
    </location>
</feature>
<dbReference type="GO" id="GO:0003989">
    <property type="term" value="F:acetyl-CoA carboxylase activity"/>
    <property type="evidence" value="ECO:0007669"/>
    <property type="project" value="InterPro"/>
</dbReference>
<dbReference type="GO" id="GO:0009317">
    <property type="term" value="C:acetyl-CoA carboxylase complex"/>
    <property type="evidence" value="ECO:0007669"/>
    <property type="project" value="InterPro"/>
</dbReference>
<dbReference type="PANTHER" id="PTHR45266:SF3">
    <property type="entry name" value="OXALOACETATE DECARBOXYLASE ALPHA CHAIN"/>
    <property type="match status" value="1"/>
</dbReference>
<feature type="compositionally biased region" description="Low complexity" evidence="10">
    <location>
        <begin position="58"/>
        <end position="89"/>
    </location>
</feature>
<evidence type="ECO:0000256" key="5">
    <source>
        <dbReference type="ARBA" id="ARBA00022832"/>
    </source>
</evidence>
<dbReference type="PANTHER" id="PTHR45266">
    <property type="entry name" value="OXALOACETATE DECARBOXYLASE ALPHA CHAIN"/>
    <property type="match status" value="1"/>
</dbReference>
<dbReference type="PRINTS" id="PR01071">
    <property type="entry name" value="ACOABIOTINCC"/>
</dbReference>
<dbReference type="InterPro" id="IPR011053">
    <property type="entry name" value="Single_hybrid_motif"/>
</dbReference>
<keyword evidence="13" id="KW-1185">Reference proteome</keyword>
<dbReference type="EMBL" id="SNAA01000008">
    <property type="protein sequence ID" value="TDL79706.1"/>
    <property type="molecule type" value="Genomic_DNA"/>
</dbReference>
<sequence length="162" mass="16864">MTDTPHDSDVAFIRSLAELLRDNDLTELRVKRDYGEDDALDVHISRVQPQAPAPVAQPAPVQVAAPAAPQAAPAADTAPADPASDPGAVTSPMVGTCYLSPEPDAKPFVSVGDAVTEGQTILIVEAMKTMNHIPAPRSGVVRQILVEDGAPVEYGAPLVILG</sequence>
<comment type="function">
    <text evidence="1 9">This protein is a component of the acetyl coenzyme A carboxylase complex; first, biotin carboxylase catalyzes the carboxylation of the carrier protein and then the transcarboxylase transfers the carboxyl group to form malonyl-CoA.</text>
</comment>
<evidence type="ECO:0000256" key="2">
    <source>
        <dbReference type="ARBA" id="ARBA00005194"/>
    </source>
</evidence>
<keyword evidence="5 9" id="KW-0276">Fatty acid metabolism</keyword>
<evidence type="ECO:0000256" key="10">
    <source>
        <dbReference type="SAM" id="MobiDB-lite"/>
    </source>
</evidence>
<accession>A0A4R6AE22</accession>